<evidence type="ECO:0000313" key="2">
    <source>
        <dbReference type="Proteomes" id="UP000023776"/>
    </source>
</evidence>
<sequence length="80" mass="8664">MIGADERNIIIDELTNECWANRWIRNEVAVNMAVFMVDCLSCGACFLAIGATPNESDCGDATSLSERMLLISPESGLSHA</sequence>
<organism evidence="1 2">
    <name type="scientific">Acinetobacter parvus DSM 16617 = CIP 108168</name>
    <dbReference type="NCBI Taxonomy" id="981333"/>
    <lineage>
        <taxon>Bacteria</taxon>
        <taxon>Pseudomonadati</taxon>
        <taxon>Pseudomonadota</taxon>
        <taxon>Gammaproteobacteria</taxon>
        <taxon>Moraxellales</taxon>
        <taxon>Moraxellaceae</taxon>
        <taxon>Acinetobacter</taxon>
    </lineage>
</organism>
<dbReference type="PATRIC" id="fig|981333.9.peg.36"/>
<accession>N8RVZ1</accession>
<dbReference type="AlphaFoldDB" id="N8RVZ1"/>
<proteinExistence type="predicted"/>
<gene>
    <name evidence="1" type="ORF">F988_00040</name>
</gene>
<evidence type="ECO:0000313" key="1">
    <source>
        <dbReference type="EMBL" id="ENU37729.1"/>
    </source>
</evidence>
<reference evidence="1 2" key="1">
    <citation type="submission" date="2013-02" db="EMBL/GenBank/DDBJ databases">
        <title>The Genome Sequence of Acinetobacter parvus CIP 108168.</title>
        <authorList>
            <consortium name="The Broad Institute Genome Sequencing Platform"/>
            <consortium name="The Broad Institute Genome Sequencing Center for Infectious Disease"/>
            <person name="Cerqueira G."/>
            <person name="Feldgarden M."/>
            <person name="Courvalin P."/>
            <person name="Perichon B."/>
            <person name="Grillot-Courvalin C."/>
            <person name="Clermont D."/>
            <person name="Rocha E."/>
            <person name="Yoon E.-J."/>
            <person name="Nemec A."/>
            <person name="Walker B."/>
            <person name="Young S.K."/>
            <person name="Zeng Q."/>
            <person name="Gargeya S."/>
            <person name="Fitzgerald M."/>
            <person name="Haas B."/>
            <person name="Abouelleil A."/>
            <person name="Alvarado L."/>
            <person name="Arachchi H.M."/>
            <person name="Berlin A.M."/>
            <person name="Chapman S.B."/>
            <person name="Dewar J."/>
            <person name="Goldberg J."/>
            <person name="Griggs A."/>
            <person name="Gujja S."/>
            <person name="Hansen M."/>
            <person name="Howarth C."/>
            <person name="Imamovic A."/>
            <person name="Larimer J."/>
            <person name="McCowan C."/>
            <person name="Murphy C."/>
            <person name="Neiman D."/>
            <person name="Pearson M."/>
            <person name="Priest M."/>
            <person name="Roberts A."/>
            <person name="Saif S."/>
            <person name="Shea T."/>
            <person name="Sisk P."/>
            <person name="Sykes S."/>
            <person name="Wortman J."/>
            <person name="Nusbaum C."/>
            <person name="Birren B."/>
        </authorList>
    </citation>
    <scope>NUCLEOTIDE SEQUENCE [LARGE SCALE GENOMIC DNA]</scope>
    <source>
        <strain evidence="1 2">CIP 108168</strain>
    </source>
</reference>
<protein>
    <submittedName>
        <fullName evidence="1">Uncharacterized protein</fullName>
    </submittedName>
</protein>
<comment type="caution">
    <text evidence="1">The sequence shown here is derived from an EMBL/GenBank/DDBJ whole genome shotgun (WGS) entry which is preliminary data.</text>
</comment>
<dbReference type="Proteomes" id="UP000023776">
    <property type="component" value="Unassembled WGS sequence"/>
</dbReference>
<name>N8RVZ1_9GAMM</name>
<dbReference type="HOGENOM" id="CLU_2581736_0_0_6"/>
<dbReference type="EMBL" id="APOM01000001">
    <property type="protein sequence ID" value="ENU37729.1"/>
    <property type="molecule type" value="Genomic_DNA"/>
</dbReference>
<keyword evidence="2" id="KW-1185">Reference proteome</keyword>